<sequence length="450" mass="50630">MKTDSLHILMQYAAARRRAAIPDRDALERWREPRILRHLDRVRAASPFYRELWQGLDTRDWRRFPEIDKKAMMEHFDTLNTAGVRREEAMELALEGERTRDFTPEIGGLTIGLSSGTSGSRGLFLVSRRERLAWTGTILQRVLPGPLLQGHRIAFFLRADSNLYGSVRSRRVAFEFYDLLHPLERHVERLNAQRPSVLAAPPSMLRLLAGEVRSGRLRIAPGHLVSMAEVLDPLDRRMIEESFGLRIHQVYQCTEGFLGASCSHGTLHLNEDVVHIEKEYVDAERKTFVPIVTDFVRFSQPIVRYRLGDLLTESPVSCACGSPFTAIERIEGRSDDLFVLPAANGTGFVTLFPDYVSRAIIGASERVEAYRAVLHAPDRLEIELDTAAAAGTEARAQTESDVENALAALCARIGAAMPETAFAPYAFVPGAVKLRRVQRRFAVNDRMEPV</sequence>
<dbReference type="EMBL" id="CP041217">
    <property type="protein sequence ID" value="QDH21003.1"/>
    <property type="molecule type" value="Genomic_DNA"/>
</dbReference>
<evidence type="ECO:0000313" key="1">
    <source>
        <dbReference type="EMBL" id="QDH21003.1"/>
    </source>
</evidence>
<dbReference type="RefSeq" id="WP_141447551.1">
    <property type="nucleotide sequence ID" value="NZ_CP041217.1"/>
</dbReference>
<gene>
    <name evidence="1" type="ORF">FFV09_09160</name>
</gene>
<organism evidence="1 2">
    <name type="scientific">Saccharibacillus brassicae</name>
    <dbReference type="NCBI Taxonomy" id="2583377"/>
    <lineage>
        <taxon>Bacteria</taxon>
        <taxon>Bacillati</taxon>
        <taxon>Bacillota</taxon>
        <taxon>Bacilli</taxon>
        <taxon>Bacillales</taxon>
        <taxon>Paenibacillaceae</taxon>
        <taxon>Saccharibacillus</taxon>
    </lineage>
</organism>
<dbReference type="KEGG" id="saca:FFV09_09160"/>
<dbReference type="InterPro" id="IPR053158">
    <property type="entry name" value="CapK_Type1_Caps_Biosynth"/>
</dbReference>
<dbReference type="Proteomes" id="UP000316968">
    <property type="component" value="Chromosome"/>
</dbReference>
<dbReference type="SUPFAM" id="SSF56801">
    <property type="entry name" value="Acetyl-CoA synthetase-like"/>
    <property type="match status" value="1"/>
</dbReference>
<proteinExistence type="predicted"/>
<keyword evidence="2" id="KW-1185">Reference proteome</keyword>
<dbReference type="NCBIfam" id="TIGR02304">
    <property type="entry name" value="aden_form_hyp"/>
    <property type="match status" value="1"/>
</dbReference>
<name>A0A4Y6UTG6_SACBS</name>
<dbReference type="AlphaFoldDB" id="A0A4Y6UTG6"/>
<dbReference type="InterPro" id="IPR012685">
    <property type="entry name" value="CHP02304_F390_synth-rel"/>
</dbReference>
<dbReference type="InterPro" id="IPR042099">
    <property type="entry name" value="ANL_N_sf"/>
</dbReference>
<dbReference type="OrthoDB" id="580775at2"/>
<dbReference type="PANTHER" id="PTHR36932">
    <property type="entry name" value="CAPSULAR POLYSACCHARIDE BIOSYNTHESIS PROTEIN"/>
    <property type="match status" value="1"/>
</dbReference>
<dbReference type="PANTHER" id="PTHR36932:SF1">
    <property type="entry name" value="CAPSULAR POLYSACCHARIDE BIOSYNTHESIS PROTEIN"/>
    <property type="match status" value="1"/>
</dbReference>
<reference evidence="1 2" key="1">
    <citation type="submission" date="2019-06" db="EMBL/GenBank/DDBJ databases">
        <title>Saccharibacillus brassicae sp. nov., an endophytic bacterium isolated from Chinese cabbage seeds (Brassica pekinensis).</title>
        <authorList>
            <person name="Jiang L."/>
            <person name="Lee J."/>
            <person name="Kim S.W."/>
        </authorList>
    </citation>
    <scope>NUCLEOTIDE SEQUENCE [LARGE SCALE GENOMIC DNA]</scope>
    <source>
        <strain evidence="2">KCTC 43072 / ATSA2</strain>
    </source>
</reference>
<evidence type="ECO:0000313" key="2">
    <source>
        <dbReference type="Proteomes" id="UP000316968"/>
    </source>
</evidence>
<protein>
    <submittedName>
        <fullName evidence="1">Adenylate cyclase</fullName>
    </submittedName>
</protein>
<accession>A0A4Y6UTG6</accession>
<dbReference type="Gene3D" id="3.40.50.12780">
    <property type="entry name" value="N-terminal domain of ligase-like"/>
    <property type="match status" value="1"/>
</dbReference>